<evidence type="ECO:0000313" key="2">
    <source>
        <dbReference type="Proteomes" id="UP001374579"/>
    </source>
</evidence>
<comment type="caution">
    <text evidence="1">The sequence shown here is derived from an EMBL/GenBank/DDBJ whole genome shotgun (WGS) entry which is preliminary data.</text>
</comment>
<protein>
    <submittedName>
        <fullName evidence="1">Uncharacterized protein</fullName>
    </submittedName>
</protein>
<keyword evidence="2" id="KW-1185">Reference proteome</keyword>
<accession>A0AAN9AUN1</accession>
<reference evidence="1 2" key="1">
    <citation type="submission" date="2024-02" db="EMBL/GenBank/DDBJ databases">
        <title>Chromosome-scale genome assembly of the rough periwinkle Littorina saxatilis.</title>
        <authorList>
            <person name="De Jode A."/>
            <person name="Faria R."/>
            <person name="Formenti G."/>
            <person name="Sims Y."/>
            <person name="Smith T.P."/>
            <person name="Tracey A."/>
            <person name="Wood J.M.D."/>
            <person name="Zagrodzka Z.B."/>
            <person name="Johannesson K."/>
            <person name="Butlin R.K."/>
            <person name="Leder E.H."/>
        </authorList>
    </citation>
    <scope>NUCLEOTIDE SEQUENCE [LARGE SCALE GENOMIC DNA]</scope>
    <source>
        <strain evidence="1">Snail1</strain>
        <tissue evidence="1">Muscle</tissue>
    </source>
</reference>
<dbReference type="AlphaFoldDB" id="A0AAN9AUN1"/>
<dbReference type="Proteomes" id="UP001374579">
    <property type="component" value="Unassembled WGS sequence"/>
</dbReference>
<name>A0AAN9AUN1_9CAEN</name>
<dbReference type="EMBL" id="JBAMIC010000019">
    <property type="protein sequence ID" value="KAK7093630.1"/>
    <property type="molecule type" value="Genomic_DNA"/>
</dbReference>
<sequence length="240" mass="28198">MATGNIDMLLKRPRTPNTQYTLLTDEQKKNIKQNSDSNAHFFKQIPHNVPNRRFYMDRYATNTSQHQFRGQPGSNPVCWVGDQWQRDPPLQHNTSRLGASLPWGPEKMGSRTYSHFDGEDVHRYLNIDVYRRPPTNVVSRVVHKNGRPGEGYYQQRHPNSQTWFGSSHVLNQTDVLQDIRPKPLEAYEIKTENEKLNTLQRLDKWPIYSEYTDRFCVRSRPLPNLIALERNKTHVASLEW</sequence>
<organism evidence="1 2">
    <name type="scientific">Littorina saxatilis</name>
    <dbReference type="NCBI Taxonomy" id="31220"/>
    <lineage>
        <taxon>Eukaryota</taxon>
        <taxon>Metazoa</taxon>
        <taxon>Spiralia</taxon>
        <taxon>Lophotrochozoa</taxon>
        <taxon>Mollusca</taxon>
        <taxon>Gastropoda</taxon>
        <taxon>Caenogastropoda</taxon>
        <taxon>Littorinimorpha</taxon>
        <taxon>Littorinoidea</taxon>
        <taxon>Littorinidae</taxon>
        <taxon>Littorina</taxon>
    </lineage>
</organism>
<proteinExistence type="predicted"/>
<evidence type="ECO:0000313" key="1">
    <source>
        <dbReference type="EMBL" id="KAK7093630.1"/>
    </source>
</evidence>
<gene>
    <name evidence="1" type="ORF">V1264_007341</name>
</gene>